<evidence type="ECO:0000313" key="3">
    <source>
        <dbReference type="Proteomes" id="UP001215598"/>
    </source>
</evidence>
<keyword evidence="3" id="KW-1185">Reference proteome</keyword>
<organism evidence="2 3">
    <name type="scientific">Mycena metata</name>
    <dbReference type="NCBI Taxonomy" id="1033252"/>
    <lineage>
        <taxon>Eukaryota</taxon>
        <taxon>Fungi</taxon>
        <taxon>Dikarya</taxon>
        <taxon>Basidiomycota</taxon>
        <taxon>Agaricomycotina</taxon>
        <taxon>Agaricomycetes</taxon>
        <taxon>Agaricomycetidae</taxon>
        <taxon>Agaricales</taxon>
        <taxon>Marasmiineae</taxon>
        <taxon>Mycenaceae</taxon>
        <taxon>Mycena</taxon>
    </lineage>
</organism>
<comment type="caution">
    <text evidence="2">The sequence shown here is derived from an EMBL/GenBank/DDBJ whole genome shotgun (WGS) entry which is preliminary data.</text>
</comment>
<accession>A0AAD7JJJ0</accession>
<sequence>MQYFTCVDIVSVPDVFGTSRWACEKTRIDELLPVVLFVPSGVGDKPRSTFLLLVEIVVWYRVSMRMGVGGGYIRQWVRHAAPSVARGLVSSIFVPDLLGRSETMCKMLLLRWTAMVVWVVYDDERSGDGGRGPTKEWAASKAWRAIIAGGAGAPRYAKSSRKRLDLGAGVHTSTSSESLASSYSFFSTTHSSNYGSSLSAYNLSAPSTTSRSSEDGVGASLGFGSNAGDAGVKEGGIETKLKFDLTENTRAAGKASNQSLQGPEEVVEEAFLDVEYKSRSGGQPDSGSTLVLFEEFVSCEYRLALAAAPPGTRRRLPSLFSPSPSPSPSMGGKTWKQVQTLNGRLYVLGATPPLTYVRGWPRRSMRRWSLRRGLRGRAMMRGGGGEEEEAARQRRRESASDA</sequence>
<feature type="region of interest" description="Disordered" evidence="1">
    <location>
        <begin position="378"/>
        <end position="402"/>
    </location>
</feature>
<evidence type="ECO:0000256" key="1">
    <source>
        <dbReference type="SAM" id="MobiDB-lite"/>
    </source>
</evidence>
<proteinExistence type="predicted"/>
<protein>
    <submittedName>
        <fullName evidence="2">Uncharacterized protein</fullName>
    </submittedName>
</protein>
<feature type="compositionally biased region" description="Basic and acidic residues" evidence="1">
    <location>
        <begin position="390"/>
        <end position="402"/>
    </location>
</feature>
<reference evidence="2" key="1">
    <citation type="submission" date="2023-03" db="EMBL/GenBank/DDBJ databases">
        <title>Massive genome expansion in bonnet fungi (Mycena s.s.) driven by repeated elements and novel gene families across ecological guilds.</title>
        <authorList>
            <consortium name="Lawrence Berkeley National Laboratory"/>
            <person name="Harder C.B."/>
            <person name="Miyauchi S."/>
            <person name="Viragh M."/>
            <person name="Kuo A."/>
            <person name="Thoen E."/>
            <person name="Andreopoulos B."/>
            <person name="Lu D."/>
            <person name="Skrede I."/>
            <person name="Drula E."/>
            <person name="Henrissat B."/>
            <person name="Morin E."/>
            <person name="Kohler A."/>
            <person name="Barry K."/>
            <person name="LaButti K."/>
            <person name="Morin E."/>
            <person name="Salamov A."/>
            <person name="Lipzen A."/>
            <person name="Mereny Z."/>
            <person name="Hegedus B."/>
            <person name="Baldrian P."/>
            <person name="Stursova M."/>
            <person name="Weitz H."/>
            <person name="Taylor A."/>
            <person name="Grigoriev I.V."/>
            <person name="Nagy L.G."/>
            <person name="Martin F."/>
            <person name="Kauserud H."/>
        </authorList>
    </citation>
    <scope>NUCLEOTIDE SEQUENCE</scope>
    <source>
        <strain evidence="2">CBHHK182m</strain>
    </source>
</reference>
<name>A0AAD7JJJ0_9AGAR</name>
<dbReference type="Proteomes" id="UP001215598">
    <property type="component" value="Unassembled WGS sequence"/>
</dbReference>
<gene>
    <name evidence="2" type="ORF">B0H16DRAFT_1801200</name>
</gene>
<evidence type="ECO:0000313" key="2">
    <source>
        <dbReference type="EMBL" id="KAJ7763823.1"/>
    </source>
</evidence>
<dbReference type="EMBL" id="JARKIB010000029">
    <property type="protein sequence ID" value="KAJ7763823.1"/>
    <property type="molecule type" value="Genomic_DNA"/>
</dbReference>
<dbReference type="AlphaFoldDB" id="A0AAD7JJJ0"/>